<keyword evidence="2" id="KW-0472">Membrane</keyword>
<organism evidence="4 5">
    <name type="scientific">Levilinea saccharolytica</name>
    <dbReference type="NCBI Taxonomy" id="229921"/>
    <lineage>
        <taxon>Bacteria</taxon>
        <taxon>Bacillati</taxon>
        <taxon>Chloroflexota</taxon>
        <taxon>Anaerolineae</taxon>
        <taxon>Anaerolineales</taxon>
        <taxon>Anaerolineaceae</taxon>
        <taxon>Levilinea</taxon>
    </lineage>
</organism>
<dbReference type="Pfam" id="PF01476">
    <property type="entry name" value="LysM"/>
    <property type="match status" value="2"/>
</dbReference>
<dbReference type="OrthoDB" id="163097at2"/>
<sequence>MSGKNSPQSVIDAYHRRQQMMPFLIGGLAVLLVAVGIIVLVVWLTGGNGPSISLFASDTPTPTNTATVTPITPTVTPTATATETMTPTVTETVTPSGPVEYTVKENDTCWDIAVNNKVDLLVLLAINNFGSGCPIKPGDKILIPAPGQELPTETPVPLDLPRGTKVEYTIKLGETLDQVASRFNSTVEEIIKATNDYNRKNNLDLLEDQNKIFAGQLVIVPVNIATPTATRAATSTPATTGTPAPPTATLTATKQP</sequence>
<dbReference type="STRING" id="229921.ADN01_00565"/>
<evidence type="ECO:0000256" key="1">
    <source>
        <dbReference type="SAM" id="MobiDB-lite"/>
    </source>
</evidence>
<comment type="caution">
    <text evidence="4">The sequence shown here is derived from an EMBL/GenBank/DDBJ whole genome shotgun (WGS) entry which is preliminary data.</text>
</comment>
<dbReference type="SMART" id="SM00257">
    <property type="entry name" value="LysM"/>
    <property type="match status" value="2"/>
</dbReference>
<dbReference type="AlphaFoldDB" id="A0A0P6YNE6"/>
<evidence type="ECO:0000313" key="5">
    <source>
        <dbReference type="Proteomes" id="UP000050501"/>
    </source>
</evidence>
<gene>
    <name evidence="4" type="ORF">ADN01_00565</name>
</gene>
<evidence type="ECO:0000259" key="3">
    <source>
        <dbReference type="PROSITE" id="PS51782"/>
    </source>
</evidence>
<keyword evidence="2" id="KW-1133">Transmembrane helix</keyword>
<keyword evidence="2" id="KW-0812">Transmembrane</keyword>
<dbReference type="EMBL" id="LGCM01000002">
    <property type="protein sequence ID" value="KPL91809.1"/>
    <property type="molecule type" value="Genomic_DNA"/>
</dbReference>
<dbReference type="CDD" id="cd00118">
    <property type="entry name" value="LysM"/>
    <property type="match status" value="2"/>
</dbReference>
<dbReference type="InterPro" id="IPR018392">
    <property type="entry name" value="LysM"/>
</dbReference>
<reference evidence="4 5" key="1">
    <citation type="submission" date="2015-07" db="EMBL/GenBank/DDBJ databases">
        <title>Genome sequence of Levilinea saccharolytica DSM 16555.</title>
        <authorList>
            <person name="Hemp J."/>
            <person name="Ward L.M."/>
            <person name="Pace L.A."/>
            <person name="Fischer W.W."/>
        </authorList>
    </citation>
    <scope>NUCLEOTIDE SEQUENCE [LARGE SCALE GENOMIC DNA]</scope>
    <source>
        <strain evidence="4 5">KIBI-1</strain>
    </source>
</reference>
<dbReference type="PROSITE" id="PS51782">
    <property type="entry name" value="LYSM"/>
    <property type="match status" value="2"/>
</dbReference>
<feature type="region of interest" description="Disordered" evidence="1">
    <location>
        <begin position="231"/>
        <end position="256"/>
    </location>
</feature>
<dbReference type="Gene3D" id="3.10.350.10">
    <property type="entry name" value="LysM domain"/>
    <property type="match status" value="2"/>
</dbReference>
<evidence type="ECO:0000256" key="2">
    <source>
        <dbReference type="SAM" id="Phobius"/>
    </source>
</evidence>
<proteinExistence type="predicted"/>
<protein>
    <recommendedName>
        <fullName evidence="3">LysM domain-containing protein</fullName>
    </recommendedName>
</protein>
<dbReference type="InterPro" id="IPR036779">
    <property type="entry name" value="LysM_dom_sf"/>
</dbReference>
<feature type="domain" description="LysM" evidence="3">
    <location>
        <begin position="99"/>
        <end position="143"/>
    </location>
</feature>
<evidence type="ECO:0000313" key="4">
    <source>
        <dbReference type="EMBL" id="KPL91809.1"/>
    </source>
</evidence>
<dbReference type="RefSeq" id="WP_062418030.1">
    <property type="nucleotide sequence ID" value="NZ_DF967974.1"/>
</dbReference>
<dbReference type="SUPFAM" id="SSF54106">
    <property type="entry name" value="LysM domain"/>
    <property type="match status" value="1"/>
</dbReference>
<feature type="domain" description="LysM" evidence="3">
    <location>
        <begin position="166"/>
        <end position="220"/>
    </location>
</feature>
<dbReference type="Proteomes" id="UP000050501">
    <property type="component" value="Unassembled WGS sequence"/>
</dbReference>
<feature type="transmembrane region" description="Helical" evidence="2">
    <location>
        <begin position="21"/>
        <end position="44"/>
    </location>
</feature>
<accession>A0A0P6YNE6</accession>
<name>A0A0P6YNE6_9CHLR</name>
<keyword evidence="5" id="KW-1185">Reference proteome</keyword>